<dbReference type="Pfam" id="PF13561">
    <property type="entry name" value="adh_short_C2"/>
    <property type="match status" value="1"/>
</dbReference>
<dbReference type="AlphaFoldDB" id="A0A0U5JTT5"/>
<sequence>MWDFIDEKMVEENGGEKGQYLKAAIDGIALGRVEHPSDVANFVSYLASDKSDYMTGQAVQIDGGVQFI</sequence>
<keyword evidence="1" id="KW-0560">Oxidoreductase</keyword>
<dbReference type="EMBL" id="LN887500">
    <property type="protein sequence ID" value="CUR39931.1"/>
    <property type="molecule type" value="Genomic_DNA"/>
</dbReference>
<organism evidence="1">
    <name type="scientific">Limosilactobacillus reuteri</name>
    <name type="common">Lactobacillus reuteri</name>
    <dbReference type="NCBI Taxonomy" id="1598"/>
    <lineage>
        <taxon>Bacteria</taxon>
        <taxon>Bacillati</taxon>
        <taxon>Bacillota</taxon>
        <taxon>Bacilli</taxon>
        <taxon>Lactobacillales</taxon>
        <taxon>Lactobacillaceae</taxon>
        <taxon>Limosilactobacillus</taxon>
    </lineage>
</organism>
<evidence type="ECO:0000313" key="1">
    <source>
        <dbReference type="EMBL" id="CUR39931.1"/>
    </source>
</evidence>
<dbReference type="SUPFAM" id="SSF51735">
    <property type="entry name" value="NAD(P)-binding Rossmann-fold domains"/>
    <property type="match status" value="1"/>
</dbReference>
<dbReference type="EC" id="1.1.1.76" evidence="1"/>
<protein>
    <submittedName>
        <fullName evidence="1">2,3-butanediol dehydrogenase, S-alcohol forming, (S)-acetoin-specific</fullName>
        <ecNumber evidence="1">1.1.1.76</ecNumber>
    </submittedName>
</protein>
<reference evidence="1" key="1">
    <citation type="submission" date="2015-10" db="EMBL/GenBank/DDBJ databases">
        <authorList>
            <person name="Gilbert D.G."/>
        </authorList>
    </citation>
    <scope>NUCLEOTIDE SEQUENCE</scope>
    <source>
        <strain evidence="1">3c6</strain>
    </source>
</reference>
<name>A0A0U5JTT5_LIMRT</name>
<dbReference type="InterPro" id="IPR036291">
    <property type="entry name" value="NAD(P)-bd_dom_sf"/>
</dbReference>
<dbReference type="GO" id="GO:0047512">
    <property type="term" value="F:(S,S)-butanediol dehydrogenase activity"/>
    <property type="evidence" value="ECO:0007669"/>
    <property type="project" value="UniProtKB-EC"/>
</dbReference>
<dbReference type="Gene3D" id="3.40.50.720">
    <property type="entry name" value="NAD(P)-binding Rossmann-like Domain"/>
    <property type="match status" value="1"/>
</dbReference>
<gene>
    <name evidence="1" type="ORF">LRLP16767_LR3C6_01899</name>
</gene>
<accession>A0A0U5JTT5</accession>
<proteinExistence type="predicted"/>
<dbReference type="InterPro" id="IPR002347">
    <property type="entry name" value="SDR_fam"/>
</dbReference>